<evidence type="ECO:0000313" key="2">
    <source>
        <dbReference type="EMBL" id="KAG2607849.1"/>
    </source>
</evidence>
<keyword evidence="3" id="KW-1185">Reference proteome</keyword>
<sequence>MLWRSHGVRANAKQAHAMEQASRAHPLRRAQPTIAPTGGAGVNTADAQQLLDEMLSRKAGLLNQRWIKTSLGYVLLAFDEDYCCCKSSSLAVAVPQCMVSLCRSSESMDTKDRTS</sequence>
<gene>
    <name evidence="2" type="ORF">PVAP13_4NG300311</name>
</gene>
<comment type="caution">
    <text evidence="2">The sequence shown here is derived from an EMBL/GenBank/DDBJ whole genome shotgun (WGS) entry which is preliminary data.</text>
</comment>
<dbReference type="EMBL" id="CM029044">
    <property type="protein sequence ID" value="KAG2607849.1"/>
    <property type="molecule type" value="Genomic_DNA"/>
</dbReference>
<evidence type="ECO:0000313" key="3">
    <source>
        <dbReference type="Proteomes" id="UP000823388"/>
    </source>
</evidence>
<evidence type="ECO:0000256" key="1">
    <source>
        <dbReference type="SAM" id="MobiDB-lite"/>
    </source>
</evidence>
<dbReference type="AlphaFoldDB" id="A0A8T0TIL7"/>
<proteinExistence type="predicted"/>
<feature type="region of interest" description="Disordered" evidence="1">
    <location>
        <begin position="1"/>
        <end position="42"/>
    </location>
</feature>
<reference evidence="2" key="1">
    <citation type="submission" date="2020-05" db="EMBL/GenBank/DDBJ databases">
        <title>WGS assembly of Panicum virgatum.</title>
        <authorList>
            <person name="Lovell J.T."/>
            <person name="Jenkins J."/>
            <person name="Shu S."/>
            <person name="Juenger T.E."/>
            <person name="Schmutz J."/>
        </authorList>
    </citation>
    <scope>NUCLEOTIDE SEQUENCE</scope>
    <source>
        <strain evidence="2">AP13</strain>
    </source>
</reference>
<name>A0A8T0TIL7_PANVG</name>
<protein>
    <submittedName>
        <fullName evidence="2">Uncharacterized protein</fullName>
    </submittedName>
</protein>
<organism evidence="2 3">
    <name type="scientific">Panicum virgatum</name>
    <name type="common">Blackwell switchgrass</name>
    <dbReference type="NCBI Taxonomy" id="38727"/>
    <lineage>
        <taxon>Eukaryota</taxon>
        <taxon>Viridiplantae</taxon>
        <taxon>Streptophyta</taxon>
        <taxon>Embryophyta</taxon>
        <taxon>Tracheophyta</taxon>
        <taxon>Spermatophyta</taxon>
        <taxon>Magnoliopsida</taxon>
        <taxon>Liliopsida</taxon>
        <taxon>Poales</taxon>
        <taxon>Poaceae</taxon>
        <taxon>PACMAD clade</taxon>
        <taxon>Panicoideae</taxon>
        <taxon>Panicodae</taxon>
        <taxon>Paniceae</taxon>
        <taxon>Panicinae</taxon>
        <taxon>Panicum</taxon>
        <taxon>Panicum sect. Hiantes</taxon>
    </lineage>
</organism>
<accession>A0A8T0TIL7</accession>
<dbReference type="Proteomes" id="UP000823388">
    <property type="component" value="Chromosome 4N"/>
</dbReference>